<dbReference type="AlphaFoldDB" id="A0A937X9J1"/>
<organism evidence="1 2">
    <name type="scientific">Eiseniibacteriota bacterium</name>
    <dbReference type="NCBI Taxonomy" id="2212470"/>
    <lineage>
        <taxon>Bacteria</taxon>
        <taxon>Candidatus Eiseniibacteriota</taxon>
    </lineage>
</organism>
<accession>A0A937X9J1</accession>
<reference evidence="1" key="1">
    <citation type="submission" date="2019-03" db="EMBL/GenBank/DDBJ databases">
        <title>Lake Tanganyika Metagenome-Assembled Genomes (MAGs).</title>
        <authorList>
            <person name="Tran P."/>
        </authorList>
    </citation>
    <scope>NUCLEOTIDE SEQUENCE</scope>
    <source>
        <strain evidence="1">M_DeepCast_400m_m2_100</strain>
    </source>
</reference>
<dbReference type="Proteomes" id="UP000748308">
    <property type="component" value="Unassembled WGS sequence"/>
</dbReference>
<protein>
    <submittedName>
        <fullName evidence="1">Uncharacterized protein</fullName>
    </submittedName>
</protein>
<dbReference type="EMBL" id="VGIY01000007">
    <property type="protein sequence ID" value="MBM3316347.1"/>
    <property type="molecule type" value="Genomic_DNA"/>
</dbReference>
<evidence type="ECO:0000313" key="1">
    <source>
        <dbReference type="EMBL" id="MBM3316347.1"/>
    </source>
</evidence>
<evidence type="ECO:0000313" key="2">
    <source>
        <dbReference type="Proteomes" id="UP000748308"/>
    </source>
</evidence>
<gene>
    <name evidence="1" type="ORF">FJY75_00700</name>
</gene>
<comment type="caution">
    <text evidence="1">The sequence shown here is derived from an EMBL/GenBank/DDBJ whole genome shotgun (WGS) entry which is preliminary data.</text>
</comment>
<proteinExistence type="predicted"/>
<name>A0A937X9J1_UNCEI</name>
<sequence length="142" mass="16610">MAKTLPTRDRGHLLVAAVLVLRHRTGHPPRPQELAELLGWGDEQTHLVARGLVDFGVLRMHETPFDARLEVVDHRRLDELPEEEGEALQSEVDRFRRTDRERKEKLEQMFSSGEIDERRKRETEALEKQFAEFRKKKSPPPV</sequence>